<evidence type="ECO:0000313" key="1">
    <source>
        <dbReference type="EMBL" id="CAB4173437.1"/>
    </source>
</evidence>
<proteinExistence type="predicted"/>
<dbReference type="EMBL" id="LR797058">
    <property type="protein sequence ID" value="CAB4183889.1"/>
    <property type="molecule type" value="Genomic_DNA"/>
</dbReference>
<organism evidence="1">
    <name type="scientific">uncultured Caudovirales phage</name>
    <dbReference type="NCBI Taxonomy" id="2100421"/>
    <lineage>
        <taxon>Viruses</taxon>
        <taxon>Duplodnaviria</taxon>
        <taxon>Heunggongvirae</taxon>
        <taxon>Uroviricota</taxon>
        <taxon>Caudoviricetes</taxon>
        <taxon>Peduoviridae</taxon>
        <taxon>Maltschvirus</taxon>
        <taxon>Maltschvirus maltsch</taxon>
    </lineage>
</organism>
<protein>
    <submittedName>
        <fullName evidence="1">Uncharacterized protein</fullName>
    </submittedName>
</protein>
<evidence type="ECO:0000313" key="2">
    <source>
        <dbReference type="EMBL" id="CAB4183889.1"/>
    </source>
</evidence>
<dbReference type="EMBL" id="LR797330">
    <property type="protein sequence ID" value="CAB4203291.1"/>
    <property type="molecule type" value="Genomic_DNA"/>
</dbReference>
<dbReference type="EMBL" id="LR796901">
    <property type="protein sequence ID" value="CAB4173437.1"/>
    <property type="molecule type" value="Genomic_DNA"/>
</dbReference>
<accession>A0A6J5PR32</accession>
<gene>
    <name evidence="2" type="ORF">UFOVP1111_14</name>
    <name evidence="3" type="ORF">UFOVP1380_19</name>
    <name evidence="1" type="ORF">UFOVP943_19</name>
</gene>
<sequence>MPELDGRLEFFWYHLGSGDGRAVGEFRGLDCVCCSDAYGEGECGDDGCCDASHGLSDLRR</sequence>
<reference evidence="1" key="1">
    <citation type="submission" date="2020-05" db="EMBL/GenBank/DDBJ databases">
        <authorList>
            <person name="Chiriac C."/>
            <person name="Salcher M."/>
            <person name="Ghai R."/>
            <person name="Kavagutti S V."/>
        </authorList>
    </citation>
    <scope>NUCLEOTIDE SEQUENCE</scope>
</reference>
<name>A0A6J5PR32_9CAUD</name>
<evidence type="ECO:0000313" key="3">
    <source>
        <dbReference type="EMBL" id="CAB4203291.1"/>
    </source>
</evidence>